<dbReference type="Proteomes" id="UP000485058">
    <property type="component" value="Unassembled WGS sequence"/>
</dbReference>
<keyword evidence="3" id="KW-1185">Reference proteome</keyword>
<name>A0A699YXA1_HAELA</name>
<evidence type="ECO:0000256" key="1">
    <source>
        <dbReference type="SAM" id="Phobius"/>
    </source>
</evidence>
<sequence length="244" mass="27703">MAIPATTQNERKLAAEVHEEYHDPLDDWSSRDVLLSLVPFIVTFAFKDTALSTAINFSIAWTAFLLIMRTVAYDSRRKHIWPVLDIIGILAFPILRGMIRISGYEIHKWWPVILPGIFAAAAIVSLAIRRPFTAHYARFPKFDRGGKGVWMGDASFRRTNDMATLGYIFAWSVMLFLSLIPILTGHWYTWHVLNIIFNYITPALLLLSALVAQQLLGTWYRSTTTANQSVGTTGHVRGKLQPRQ</sequence>
<feature type="transmembrane region" description="Helical" evidence="1">
    <location>
        <begin position="190"/>
        <end position="212"/>
    </location>
</feature>
<comment type="caution">
    <text evidence="2">The sequence shown here is derived from an EMBL/GenBank/DDBJ whole genome shotgun (WGS) entry which is preliminary data.</text>
</comment>
<dbReference type="AlphaFoldDB" id="A0A699YXA1"/>
<keyword evidence="1" id="KW-1133">Transmembrane helix</keyword>
<feature type="transmembrane region" description="Helical" evidence="1">
    <location>
        <begin position="109"/>
        <end position="128"/>
    </location>
</feature>
<reference evidence="2 3" key="1">
    <citation type="submission" date="2020-02" db="EMBL/GenBank/DDBJ databases">
        <title>Draft genome sequence of Haematococcus lacustris strain NIES-144.</title>
        <authorList>
            <person name="Morimoto D."/>
            <person name="Nakagawa S."/>
            <person name="Yoshida T."/>
            <person name="Sawayama S."/>
        </authorList>
    </citation>
    <scope>NUCLEOTIDE SEQUENCE [LARGE SCALE GENOMIC DNA]</scope>
    <source>
        <strain evidence="2 3">NIES-144</strain>
    </source>
</reference>
<feature type="transmembrane region" description="Helical" evidence="1">
    <location>
        <begin position="165"/>
        <end position="184"/>
    </location>
</feature>
<evidence type="ECO:0000313" key="3">
    <source>
        <dbReference type="Proteomes" id="UP000485058"/>
    </source>
</evidence>
<proteinExistence type="predicted"/>
<evidence type="ECO:0000313" key="2">
    <source>
        <dbReference type="EMBL" id="GFH11169.1"/>
    </source>
</evidence>
<keyword evidence="1" id="KW-0472">Membrane</keyword>
<protein>
    <submittedName>
        <fullName evidence="2">Uncharacterized protein</fullName>
    </submittedName>
</protein>
<feature type="transmembrane region" description="Helical" evidence="1">
    <location>
        <begin position="80"/>
        <end position="103"/>
    </location>
</feature>
<keyword evidence="1" id="KW-0812">Transmembrane</keyword>
<gene>
    <name evidence="2" type="ORF">HaLaN_06624</name>
</gene>
<feature type="transmembrane region" description="Helical" evidence="1">
    <location>
        <begin position="49"/>
        <end position="68"/>
    </location>
</feature>
<dbReference type="EMBL" id="BLLF01000380">
    <property type="protein sequence ID" value="GFH11169.1"/>
    <property type="molecule type" value="Genomic_DNA"/>
</dbReference>
<organism evidence="2 3">
    <name type="scientific">Haematococcus lacustris</name>
    <name type="common">Green alga</name>
    <name type="synonym">Haematococcus pluvialis</name>
    <dbReference type="NCBI Taxonomy" id="44745"/>
    <lineage>
        <taxon>Eukaryota</taxon>
        <taxon>Viridiplantae</taxon>
        <taxon>Chlorophyta</taxon>
        <taxon>core chlorophytes</taxon>
        <taxon>Chlorophyceae</taxon>
        <taxon>CS clade</taxon>
        <taxon>Chlamydomonadales</taxon>
        <taxon>Haematococcaceae</taxon>
        <taxon>Haematococcus</taxon>
    </lineage>
</organism>
<accession>A0A699YXA1</accession>
<feature type="non-terminal residue" evidence="2">
    <location>
        <position position="1"/>
    </location>
</feature>